<dbReference type="Pfam" id="PF10584">
    <property type="entry name" value="Proteasome_A_N"/>
    <property type="match status" value="1"/>
</dbReference>
<dbReference type="GO" id="GO:0005737">
    <property type="term" value="C:cytoplasm"/>
    <property type="evidence" value="ECO:0007669"/>
    <property type="project" value="UniProtKB-SubCell"/>
</dbReference>
<reference evidence="8" key="1">
    <citation type="journal article" date="2023" name="Genome Biol. Evol.">
        <title>First Whole Genome Sequence and Flow Cytometry Genome Size Data for the Lichen-Forming Fungus Ramalina farinacea (Ascomycota).</title>
        <authorList>
            <person name="Llewellyn T."/>
            <person name="Mian S."/>
            <person name="Hill R."/>
            <person name="Leitch I.J."/>
            <person name="Gaya E."/>
        </authorList>
    </citation>
    <scope>NUCLEOTIDE SEQUENCE</scope>
    <source>
        <strain evidence="8">LIQ254RAFAR</strain>
    </source>
</reference>
<dbReference type="AlphaFoldDB" id="A0AA43QNG6"/>
<evidence type="ECO:0000256" key="1">
    <source>
        <dbReference type="ARBA" id="ARBA00022490"/>
    </source>
</evidence>
<evidence type="ECO:0000256" key="4">
    <source>
        <dbReference type="ARBA" id="ARBA00026071"/>
    </source>
</evidence>
<keyword evidence="8" id="KW-0378">Hydrolase</keyword>
<organism evidence="8 9">
    <name type="scientific">Ramalina farinacea</name>
    <dbReference type="NCBI Taxonomy" id="258253"/>
    <lineage>
        <taxon>Eukaryota</taxon>
        <taxon>Fungi</taxon>
        <taxon>Dikarya</taxon>
        <taxon>Ascomycota</taxon>
        <taxon>Pezizomycotina</taxon>
        <taxon>Lecanoromycetes</taxon>
        <taxon>OSLEUM clade</taxon>
        <taxon>Lecanoromycetidae</taxon>
        <taxon>Lecanorales</taxon>
        <taxon>Lecanorineae</taxon>
        <taxon>Ramalinaceae</taxon>
        <taxon>Ramalina</taxon>
    </lineage>
</organism>
<keyword evidence="2 5" id="KW-0647">Proteasome</keyword>
<dbReference type="PROSITE" id="PS51475">
    <property type="entry name" value="PROTEASOME_ALPHA_2"/>
    <property type="match status" value="1"/>
</dbReference>
<name>A0AA43QNG6_9LECA</name>
<keyword evidence="1 6" id="KW-0963">Cytoplasm</keyword>
<gene>
    <name evidence="8" type="primary">PRE9</name>
    <name evidence="8" type="ORF">OHK93_000883</name>
</gene>
<dbReference type="NCBIfam" id="NF003075">
    <property type="entry name" value="PRK03996.1"/>
    <property type="match status" value="1"/>
</dbReference>
<dbReference type="CDD" id="cd03752">
    <property type="entry name" value="proteasome_alpha_type_4"/>
    <property type="match status" value="1"/>
</dbReference>
<dbReference type="PROSITE" id="PS00854">
    <property type="entry name" value="PROTEASOME_BETA_1"/>
    <property type="match status" value="1"/>
</dbReference>
<dbReference type="InterPro" id="IPR001353">
    <property type="entry name" value="Proteasome_sua/b"/>
</dbReference>
<dbReference type="GO" id="GO:0016787">
    <property type="term" value="F:hydrolase activity"/>
    <property type="evidence" value="ECO:0007669"/>
    <property type="project" value="UniProtKB-KW"/>
</dbReference>
<evidence type="ECO:0000313" key="9">
    <source>
        <dbReference type="Proteomes" id="UP001161017"/>
    </source>
</evidence>
<dbReference type="SMART" id="SM00948">
    <property type="entry name" value="Proteasome_A_N"/>
    <property type="match status" value="1"/>
</dbReference>
<comment type="caution">
    <text evidence="8">The sequence shown here is derived from an EMBL/GenBank/DDBJ whole genome shotgun (WGS) entry which is preliminary data.</text>
</comment>
<evidence type="ECO:0000256" key="3">
    <source>
        <dbReference type="ARBA" id="ARBA00023242"/>
    </source>
</evidence>
<sequence length="251" mass="27643">MSSRYDSRTTIFSPEGRLYQVEYALEAINHAGTAIGILATDGIVLAAERKVTSKLLEQDTSAEKLYILNDNVICAVAGMTADANILINFARQTAQGYLQTYNEDIPCEQLVRRLCDVKQNYTQRGGLRPFGVSFVYAGWDPQHQFQLYQSNPSGNYGGWKATSVGANNASAQTLLKQDYKDECDLKEACALAVKVLSKTMDSTKLSSEKIEFATVGKTKAGKVYHHLWGADEIDTLLKEHGLAKQEEADTG</sequence>
<dbReference type="SUPFAM" id="SSF56235">
    <property type="entry name" value="N-terminal nucleophile aminohydrolases (Ntn hydrolases)"/>
    <property type="match status" value="1"/>
</dbReference>
<dbReference type="InterPro" id="IPR050115">
    <property type="entry name" value="Proteasome_alpha"/>
</dbReference>
<dbReference type="Proteomes" id="UP001161017">
    <property type="component" value="Unassembled WGS sequence"/>
</dbReference>
<feature type="domain" description="Proteasome alpha-type subunits" evidence="7">
    <location>
        <begin position="5"/>
        <end position="27"/>
    </location>
</feature>
<comment type="subunit">
    <text evidence="4">The 26S proteasome consists of a 20S proteasome core and two 19S regulatory subunits. The 20S proteasome core is composed of 28 subunits that are arranged in four stacked rings, resulting in a barrel-shaped structure. The two end rings are each formed by seven alpha subunits, and the two central rings are each formed by seven beta subunits. The catalytic chamber with the active sites is on the inside of the barrel.</text>
</comment>
<dbReference type="InterPro" id="IPR029055">
    <property type="entry name" value="Ntn_hydrolases_N"/>
</dbReference>
<accession>A0AA43QNG6</accession>
<dbReference type="PANTHER" id="PTHR11599">
    <property type="entry name" value="PROTEASOME SUBUNIT ALPHA/BETA"/>
    <property type="match status" value="1"/>
</dbReference>
<dbReference type="InterPro" id="IPR023332">
    <property type="entry name" value="Proteasome_alpha-type"/>
</dbReference>
<dbReference type="GO" id="GO:0006511">
    <property type="term" value="P:ubiquitin-dependent protein catabolic process"/>
    <property type="evidence" value="ECO:0007669"/>
    <property type="project" value="InterPro"/>
</dbReference>
<evidence type="ECO:0000313" key="8">
    <source>
        <dbReference type="EMBL" id="MDI1489685.1"/>
    </source>
</evidence>
<dbReference type="FunFam" id="3.60.20.10:FF:000009">
    <property type="entry name" value="Proteasome subunit alpha type-3"/>
    <property type="match status" value="1"/>
</dbReference>
<proteinExistence type="inferred from homology"/>
<evidence type="ECO:0000259" key="7">
    <source>
        <dbReference type="PROSITE" id="PS00388"/>
    </source>
</evidence>
<dbReference type="GO" id="GO:0019773">
    <property type="term" value="C:proteasome core complex, alpha-subunit complex"/>
    <property type="evidence" value="ECO:0007669"/>
    <property type="project" value="UniProtKB-UniRule"/>
</dbReference>
<dbReference type="EMBL" id="JAPUFD010000010">
    <property type="protein sequence ID" value="MDI1489685.1"/>
    <property type="molecule type" value="Genomic_DNA"/>
</dbReference>
<dbReference type="Pfam" id="PF00227">
    <property type="entry name" value="Proteasome"/>
    <property type="match status" value="1"/>
</dbReference>
<dbReference type="GO" id="GO:0005634">
    <property type="term" value="C:nucleus"/>
    <property type="evidence" value="ECO:0007669"/>
    <property type="project" value="UniProtKB-SubCell"/>
</dbReference>
<evidence type="ECO:0000256" key="2">
    <source>
        <dbReference type="ARBA" id="ARBA00022942"/>
    </source>
</evidence>
<evidence type="ECO:0000256" key="6">
    <source>
        <dbReference type="RuleBase" id="RU000551"/>
    </source>
</evidence>
<keyword evidence="9" id="KW-1185">Reference proteome</keyword>
<protein>
    <recommendedName>
        <fullName evidence="6">Proteasome subunit alpha type</fullName>
    </recommendedName>
</protein>
<dbReference type="PROSITE" id="PS00388">
    <property type="entry name" value="PROTEASOME_ALPHA_1"/>
    <property type="match status" value="1"/>
</dbReference>
<evidence type="ECO:0000256" key="5">
    <source>
        <dbReference type="PROSITE-ProRule" id="PRU00808"/>
    </source>
</evidence>
<dbReference type="InterPro" id="IPR016050">
    <property type="entry name" value="Proteasome_bsu_CS"/>
</dbReference>
<dbReference type="Gene3D" id="3.60.20.10">
    <property type="entry name" value="Glutamine Phosphoribosylpyrophosphate, subunit 1, domain 1"/>
    <property type="match status" value="1"/>
</dbReference>
<comment type="subcellular location">
    <subcellularLocation>
        <location evidence="6">Cytoplasm</location>
    </subcellularLocation>
    <subcellularLocation>
        <location evidence="6">Nucleus</location>
    </subcellularLocation>
</comment>
<dbReference type="InterPro" id="IPR000426">
    <property type="entry name" value="Proteasome_asu_N"/>
</dbReference>
<comment type="similarity">
    <text evidence="5 6">Belongs to the peptidase T1A family.</text>
</comment>
<keyword evidence="3 6" id="KW-0539">Nucleus</keyword>